<dbReference type="InterPro" id="IPR050147">
    <property type="entry name" value="Ser/Thr_Dehydratase"/>
</dbReference>
<evidence type="ECO:0000256" key="1">
    <source>
        <dbReference type="ARBA" id="ARBA00001933"/>
    </source>
</evidence>
<evidence type="ECO:0000256" key="3">
    <source>
        <dbReference type="ARBA" id="ARBA00023239"/>
    </source>
</evidence>
<proteinExistence type="predicted"/>
<keyword evidence="3" id="KW-0456">Lyase</keyword>
<dbReference type="Gene3D" id="3.40.50.1100">
    <property type="match status" value="2"/>
</dbReference>
<accession>A0ABQ4F200</accession>
<evidence type="ECO:0000259" key="4">
    <source>
        <dbReference type="Pfam" id="PF00291"/>
    </source>
</evidence>
<keyword evidence="2" id="KW-0663">Pyridoxal phosphate</keyword>
<dbReference type="SUPFAM" id="SSF53686">
    <property type="entry name" value="Tryptophan synthase beta subunit-like PLP-dependent enzymes"/>
    <property type="match status" value="1"/>
</dbReference>
<dbReference type="InterPro" id="IPR036052">
    <property type="entry name" value="TrpB-like_PALP_sf"/>
</dbReference>
<dbReference type="PANTHER" id="PTHR48078">
    <property type="entry name" value="THREONINE DEHYDRATASE, MITOCHONDRIAL-RELATED"/>
    <property type="match status" value="1"/>
</dbReference>
<protein>
    <submittedName>
        <fullName evidence="5">Threonine synthase</fullName>
    </submittedName>
</protein>
<reference evidence="5 6" key="1">
    <citation type="submission" date="2021-01" db="EMBL/GenBank/DDBJ databases">
        <title>Whole genome shotgun sequence of Plantactinospora mayteni NBRC 109088.</title>
        <authorList>
            <person name="Komaki H."/>
            <person name="Tamura T."/>
        </authorList>
    </citation>
    <scope>NUCLEOTIDE SEQUENCE [LARGE SCALE GENOMIC DNA]</scope>
    <source>
        <strain evidence="5 6">NBRC 109088</strain>
    </source>
</reference>
<evidence type="ECO:0000313" key="5">
    <source>
        <dbReference type="EMBL" id="GIH00935.1"/>
    </source>
</evidence>
<keyword evidence="6" id="KW-1185">Reference proteome</keyword>
<organism evidence="5 6">
    <name type="scientific">Plantactinospora mayteni</name>
    <dbReference type="NCBI Taxonomy" id="566021"/>
    <lineage>
        <taxon>Bacteria</taxon>
        <taxon>Bacillati</taxon>
        <taxon>Actinomycetota</taxon>
        <taxon>Actinomycetes</taxon>
        <taxon>Micromonosporales</taxon>
        <taxon>Micromonosporaceae</taxon>
        <taxon>Plantactinospora</taxon>
    </lineage>
</organism>
<name>A0ABQ4F200_9ACTN</name>
<dbReference type="PANTHER" id="PTHR48078:SF6">
    <property type="entry name" value="L-THREONINE DEHYDRATASE CATABOLIC TDCB"/>
    <property type="match status" value="1"/>
</dbReference>
<dbReference type="RefSeq" id="WP_203862234.1">
    <property type="nucleotide sequence ID" value="NZ_BAAAZQ010000033.1"/>
</dbReference>
<gene>
    <name evidence="5" type="ORF">Pma05_75070</name>
</gene>
<dbReference type="EMBL" id="BONX01000062">
    <property type="protein sequence ID" value="GIH00935.1"/>
    <property type="molecule type" value="Genomic_DNA"/>
</dbReference>
<comment type="caution">
    <text evidence="5">The sequence shown here is derived from an EMBL/GenBank/DDBJ whole genome shotgun (WGS) entry which is preliminary data.</text>
</comment>
<dbReference type="Pfam" id="PF00291">
    <property type="entry name" value="PALP"/>
    <property type="match status" value="1"/>
</dbReference>
<feature type="domain" description="Tryptophan synthase beta chain-like PALP" evidence="4">
    <location>
        <begin position="18"/>
        <end position="293"/>
    </location>
</feature>
<sequence>MPSPRVPAATVDVSALVPGARVLVRDESRYVSGSHKQPSAHAVVARARALGYDHVVITSCGNYGRAMAVAARAGGLHCTVLMPSVGNDGGAGIRRLGAKTVLVDGTYEEVHDETPRYAARLGAADGNVDGPFAEAVLAGAGDVVEELDRELAAPPATLWVPVGNGTTLAGIGRRVQALGWPTVLHGVSCLGHNPVVTSWPGEYTPLTPERLVTTTVNMPLASWHSLHGPAAMAVLRETGGQAHGVDDDAMVKAAAILGDHDLRPTPGGAVAFAGLLAHAAGKPLGPGSHVVLLGGREAHDDLQEDPR</sequence>
<comment type="cofactor">
    <cofactor evidence="1">
        <name>pyridoxal 5'-phosphate</name>
        <dbReference type="ChEBI" id="CHEBI:597326"/>
    </cofactor>
</comment>
<dbReference type="InterPro" id="IPR001926">
    <property type="entry name" value="TrpB-like_PALP"/>
</dbReference>
<evidence type="ECO:0000313" key="6">
    <source>
        <dbReference type="Proteomes" id="UP000621500"/>
    </source>
</evidence>
<dbReference type="Proteomes" id="UP000621500">
    <property type="component" value="Unassembled WGS sequence"/>
</dbReference>
<evidence type="ECO:0000256" key="2">
    <source>
        <dbReference type="ARBA" id="ARBA00022898"/>
    </source>
</evidence>